<keyword evidence="3" id="KW-0418">Kinase</keyword>
<evidence type="ECO:0000256" key="3">
    <source>
        <dbReference type="ARBA" id="ARBA00022777"/>
    </source>
</evidence>
<name>A0ABV3Q002_9BACL</name>
<dbReference type="SUPFAM" id="SSF55890">
    <property type="entry name" value="Sporulation response regulatory protein Spo0B"/>
    <property type="match status" value="1"/>
</dbReference>
<dbReference type="InterPro" id="IPR016120">
    <property type="entry name" value="Sig_transdc_His_kin_SpoOB"/>
</dbReference>
<evidence type="ECO:0000313" key="5">
    <source>
        <dbReference type="EMBL" id="MEW9500561.1"/>
    </source>
</evidence>
<dbReference type="Pfam" id="PF14682">
    <property type="entry name" value="SPOB_ab"/>
    <property type="match status" value="1"/>
</dbReference>
<feature type="domain" description="Sporulation initiation phosphotransferase B C-terminal" evidence="4">
    <location>
        <begin position="59"/>
        <end position="172"/>
    </location>
</feature>
<organism evidence="5 6">
    <name type="scientific">Jeotgalibacillus marinus</name>
    <dbReference type="NCBI Taxonomy" id="86667"/>
    <lineage>
        <taxon>Bacteria</taxon>
        <taxon>Bacillati</taxon>
        <taxon>Bacillota</taxon>
        <taxon>Bacilli</taxon>
        <taxon>Bacillales</taxon>
        <taxon>Caryophanaceae</taxon>
        <taxon>Jeotgalibacillus</taxon>
    </lineage>
</organism>
<comment type="caution">
    <text evidence="5">The sequence shown here is derived from an EMBL/GenBank/DDBJ whole genome shotgun (WGS) entry which is preliminary data.</text>
</comment>
<dbReference type="SMART" id="SM01317">
    <property type="entry name" value="SPOB_ab"/>
    <property type="match status" value="1"/>
</dbReference>
<evidence type="ECO:0000256" key="2">
    <source>
        <dbReference type="ARBA" id="ARBA00022679"/>
    </source>
</evidence>
<keyword evidence="2" id="KW-0808">Transferase</keyword>
<dbReference type="Gene3D" id="1.10.287.130">
    <property type="match status" value="1"/>
</dbReference>
<proteinExistence type="predicted"/>
<dbReference type="InterPro" id="IPR039506">
    <property type="entry name" value="SPOB_a"/>
</dbReference>
<dbReference type="RefSeq" id="WP_367777862.1">
    <property type="nucleotide sequence ID" value="NZ_JBFMIA010000001.1"/>
</dbReference>
<accession>A0ABV3Q002</accession>
<keyword evidence="6" id="KW-1185">Reference proteome</keyword>
<protein>
    <submittedName>
        <fullName evidence="5">Spo0B domain-containing protein</fullName>
    </submittedName>
</protein>
<gene>
    <name evidence="5" type="ORF">AB1471_01960</name>
</gene>
<dbReference type="InterPro" id="IPR016122">
    <property type="entry name" value="SpoOB_C"/>
</dbReference>
<dbReference type="Pfam" id="PF14689">
    <property type="entry name" value="SPOB_a"/>
    <property type="match status" value="1"/>
</dbReference>
<evidence type="ECO:0000259" key="4">
    <source>
        <dbReference type="SMART" id="SM01317"/>
    </source>
</evidence>
<keyword evidence="1" id="KW-0597">Phosphoprotein</keyword>
<dbReference type="Gene3D" id="3.30.565.30">
    <property type="entry name" value="Sporulation initiation phosphotransferase B (SpoOB), C-terminal domain"/>
    <property type="match status" value="1"/>
</dbReference>
<evidence type="ECO:0000256" key="1">
    <source>
        <dbReference type="ARBA" id="ARBA00022553"/>
    </source>
</evidence>
<sequence length="182" mass="21274">MKNSIRSLELLQHSRHDWMNRLQVIKGNIELSNIDRAKKVIEEIIIEVRQEAQLSSLGVPRFSEWLLTYNWNRSARLFVKYELLNEGQIPQEMDTTIFEWTKKVVDKIEKSVPDEVNNELYLFFKVDQEKSSIQITLEYDGHPLSSAPEDLMSDLGGPELEWEVSSKTEFIVVATFTLEQQD</sequence>
<dbReference type="EMBL" id="JBFMIA010000001">
    <property type="protein sequence ID" value="MEW9500561.1"/>
    <property type="molecule type" value="Genomic_DNA"/>
</dbReference>
<reference evidence="5 6" key="1">
    <citation type="journal article" date="1979" name="Int. J. Syst. Evol. Microbiol.">
        <title>Bacillus globisporus subsp. marinus subsp. nov.</title>
        <authorList>
            <person name="Liu H."/>
        </authorList>
    </citation>
    <scope>NUCLEOTIDE SEQUENCE [LARGE SCALE GENOMIC DNA]</scope>
    <source>
        <strain evidence="5 6">DSM 1297</strain>
    </source>
</reference>
<dbReference type="Proteomes" id="UP001556040">
    <property type="component" value="Unassembled WGS sequence"/>
</dbReference>
<evidence type="ECO:0000313" key="6">
    <source>
        <dbReference type="Proteomes" id="UP001556040"/>
    </source>
</evidence>
<dbReference type="InterPro" id="IPR037100">
    <property type="entry name" value="Spo0B_C_sf"/>
</dbReference>